<gene>
    <name evidence="2" type="ORF">DU504_13640</name>
</gene>
<accession>A0A368NF88</accession>
<dbReference type="EMBL" id="QPHM01000001">
    <property type="protein sequence ID" value="RCU48254.1"/>
    <property type="molecule type" value="Genomic_DNA"/>
</dbReference>
<dbReference type="RefSeq" id="WP_114449889.1">
    <property type="nucleotide sequence ID" value="NZ_QPHM01000001.1"/>
</dbReference>
<dbReference type="Proteomes" id="UP000252189">
    <property type="component" value="Unassembled WGS sequence"/>
</dbReference>
<sequence length="85" mass="9210">MNLDKLFAGWTFRTNRPSYGAGDELTAFVTGYDNGAAQVRIGDTIITLADADRGLDDRLVRLRVVEFDADDATGSGELLDVVEDA</sequence>
<evidence type="ECO:0000259" key="1">
    <source>
        <dbReference type="Pfam" id="PF24353"/>
    </source>
</evidence>
<name>A0A368NF88_9EURY</name>
<feature type="domain" description="DUF7513" evidence="1">
    <location>
        <begin position="1"/>
        <end position="80"/>
    </location>
</feature>
<keyword evidence="3" id="KW-1185">Reference proteome</keyword>
<dbReference type="InterPro" id="IPR055935">
    <property type="entry name" value="DUF7513"/>
</dbReference>
<evidence type="ECO:0000313" key="2">
    <source>
        <dbReference type="EMBL" id="RCU48254.1"/>
    </source>
</evidence>
<proteinExistence type="predicted"/>
<protein>
    <recommendedName>
        <fullName evidence="1">DUF7513 domain-containing protein</fullName>
    </recommendedName>
</protein>
<dbReference type="OrthoDB" id="198699at2157"/>
<comment type="caution">
    <text evidence="2">The sequence shown here is derived from an EMBL/GenBank/DDBJ whole genome shotgun (WGS) entry which is preliminary data.</text>
</comment>
<dbReference type="AlphaFoldDB" id="A0A368NF88"/>
<reference evidence="2 3" key="1">
    <citation type="submission" date="2018-07" db="EMBL/GenBank/DDBJ databases">
        <title>Genome sequences of Haloplanus salinus JCM 18368T.</title>
        <authorList>
            <person name="Kim Y.B."/>
            <person name="Roh S.W."/>
        </authorList>
    </citation>
    <scope>NUCLEOTIDE SEQUENCE [LARGE SCALE GENOMIC DNA]</scope>
    <source>
        <strain evidence="2 3">JCM 18368</strain>
    </source>
</reference>
<evidence type="ECO:0000313" key="3">
    <source>
        <dbReference type="Proteomes" id="UP000252189"/>
    </source>
</evidence>
<organism evidence="2 3">
    <name type="scientific">Haloplanus salinus</name>
    <dbReference type="NCBI Taxonomy" id="1126245"/>
    <lineage>
        <taxon>Archaea</taxon>
        <taxon>Methanobacteriati</taxon>
        <taxon>Methanobacteriota</taxon>
        <taxon>Stenosarchaea group</taxon>
        <taxon>Halobacteria</taxon>
        <taxon>Halobacteriales</taxon>
        <taxon>Haloferacaceae</taxon>
        <taxon>Haloplanus</taxon>
    </lineage>
</organism>
<dbReference type="Pfam" id="PF24353">
    <property type="entry name" value="DUF7513"/>
    <property type="match status" value="1"/>
</dbReference>